<reference evidence="1" key="1">
    <citation type="submission" date="2023-03" db="EMBL/GenBank/DDBJ databases">
        <title>Andean soil-derived lignocellulolytic bacterial consortium as a source of novel taxa and putative plastic-active enzymes.</title>
        <authorList>
            <person name="Diaz-Garcia L."/>
            <person name="Chuvochina M."/>
            <person name="Feuerriegel G."/>
            <person name="Bunk B."/>
            <person name="Sproer C."/>
            <person name="Streit W.R."/>
            <person name="Rodriguez L.M."/>
            <person name="Overmann J."/>
            <person name="Jimenez D.J."/>
        </authorList>
    </citation>
    <scope>NUCLEOTIDE SEQUENCE</scope>
    <source>
        <strain evidence="1">MAG 3858</strain>
    </source>
</reference>
<dbReference type="AlphaFoldDB" id="A0AAJ5W4X1"/>
<accession>A0AAJ5W4X1</accession>
<gene>
    <name evidence="1" type="ORF">P0Y49_15450</name>
</gene>
<dbReference type="EMBL" id="CP119313">
    <property type="protein sequence ID" value="WEK18186.1"/>
    <property type="molecule type" value="Genomic_DNA"/>
</dbReference>
<organism evidence="1 2">
    <name type="scientific">Candidatus Pedobacter colombiensis</name>
    <dbReference type="NCBI Taxonomy" id="3121371"/>
    <lineage>
        <taxon>Bacteria</taxon>
        <taxon>Pseudomonadati</taxon>
        <taxon>Bacteroidota</taxon>
        <taxon>Sphingobacteriia</taxon>
        <taxon>Sphingobacteriales</taxon>
        <taxon>Sphingobacteriaceae</taxon>
        <taxon>Pedobacter</taxon>
    </lineage>
</organism>
<evidence type="ECO:0000313" key="1">
    <source>
        <dbReference type="EMBL" id="WEK18186.1"/>
    </source>
</evidence>
<dbReference type="Proteomes" id="UP001214530">
    <property type="component" value="Chromosome"/>
</dbReference>
<protein>
    <submittedName>
        <fullName evidence="1">Uncharacterized protein</fullName>
    </submittedName>
</protein>
<name>A0AAJ5W4X1_9SPHI</name>
<evidence type="ECO:0000313" key="2">
    <source>
        <dbReference type="Proteomes" id="UP001214530"/>
    </source>
</evidence>
<sequence length="67" mass="8085">MRDPELKKQRDTLIYQRYCQLWGEQQLREEVIWPILTNEFHLTARTIYRIILDQTKQPGSSANKLLP</sequence>
<proteinExistence type="predicted"/>